<dbReference type="InterPro" id="IPR025586">
    <property type="entry name" value="PcfJ"/>
</dbReference>
<accession>A0ABX4ZWA9</accession>
<dbReference type="Pfam" id="PF14284">
    <property type="entry name" value="PcfJ"/>
    <property type="match status" value="1"/>
</dbReference>
<sequence>MVERSELWHRRLLEEQQRREDEIHQQQLLKSWDGYIPYYKIKEVEFTALTTGKALYEEGQRMRHCIFTYTERCHAGCYLVFSVKYAEKLGKEVKQHYSTLGLYRNKQNQQWQIEQHRGKSNQSVSQYLEYIAKQFCLVLNDSLCVNNQAKMN</sequence>
<dbReference type="EMBL" id="PQVI01000003">
    <property type="protein sequence ID" value="POY43200.1"/>
    <property type="molecule type" value="Genomic_DNA"/>
</dbReference>
<dbReference type="RefSeq" id="WP_103854656.1">
    <property type="nucleotide sequence ID" value="NZ_CBCSDH010000005.1"/>
</dbReference>
<comment type="caution">
    <text evidence="1">The sequence shown here is derived from an EMBL/GenBank/DDBJ whole genome shotgun (WGS) entry which is preliminary data.</text>
</comment>
<evidence type="ECO:0000313" key="1">
    <source>
        <dbReference type="EMBL" id="POY43200.1"/>
    </source>
</evidence>
<evidence type="ECO:0000313" key="2">
    <source>
        <dbReference type="Proteomes" id="UP000237229"/>
    </source>
</evidence>
<protein>
    <submittedName>
        <fullName evidence="1">Uncharacterized protein</fullName>
    </submittedName>
</protein>
<gene>
    <name evidence="1" type="ORF">C3Z13_00525</name>
</gene>
<reference evidence="1 2" key="1">
    <citation type="submission" date="2018-02" db="EMBL/GenBank/DDBJ databases">
        <title>Classification genera of Pasteurellaceae by whole genome sequence comparison.</title>
        <authorList>
            <person name="Christensen H."/>
        </authorList>
    </citation>
    <scope>NUCLEOTIDE SEQUENCE [LARGE SCALE GENOMIC DNA]</scope>
    <source>
        <strain evidence="1 2">20186H4H1</strain>
    </source>
</reference>
<dbReference type="Proteomes" id="UP000237229">
    <property type="component" value="Unassembled WGS sequence"/>
</dbReference>
<proteinExistence type="predicted"/>
<name>A0ABX4ZWA9_9PAST</name>
<keyword evidence="2" id="KW-1185">Reference proteome</keyword>
<organism evidence="1 2">
    <name type="scientific">Avibacterium endocarditidis</name>
    <dbReference type="NCBI Taxonomy" id="380674"/>
    <lineage>
        <taxon>Bacteria</taxon>
        <taxon>Pseudomonadati</taxon>
        <taxon>Pseudomonadota</taxon>
        <taxon>Gammaproteobacteria</taxon>
        <taxon>Pasteurellales</taxon>
        <taxon>Pasteurellaceae</taxon>
        <taxon>Avibacterium</taxon>
    </lineage>
</organism>